<dbReference type="InterPro" id="IPR039425">
    <property type="entry name" value="RNA_pol_sigma-70-like"/>
</dbReference>
<evidence type="ECO:0000259" key="7">
    <source>
        <dbReference type="Pfam" id="PF08281"/>
    </source>
</evidence>
<dbReference type="Pfam" id="PF04542">
    <property type="entry name" value="Sigma70_r2"/>
    <property type="match status" value="1"/>
</dbReference>
<keyword evidence="2" id="KW-0805">Transcription regulation</keyword>
<keyword evidence="4" id="KW-0238">DNA-binding</keyword>
<dbReference type="Gene3D" id="1.10.10.10">
    <property type="entry name" value="Winged helix-like DNA-binding domain superfamily/Winged helix DNA-binding domain"/>
    <property type="match status" value="1"/>
</dbReference>
<keyword evidence="5" id="KW-0804">Transcription</keyword>
<proteinExistence type="inferred from homology"/>
<evidence type="ECO:0000313" key="9">
    <source>
        <dbReference type="Proteomes" id="UP000185192"/>
    </source>
</evidence>
<accession>A0A1N6DDS5</accession>
<dbReference type="NCBIfam" id="TIGR02937">
    <property type="entry name" value="sigma70-ECF"/>
    <property type="match status" value="1"/>
</dbReference>
<dbReference type="SUPFAM" id="SSF88946">
    <property type="entry name" value="Sigma2 domain of RNA polymerase sigma factors"/>
    <property type="match status" value="1"/>
</dbReference>
<evidence type="ECO:0000313" key="8">
    <source>
        <dbReference type="EMBL" id="SIN68876.1"/>
    </source>
</evidence>
<evidence type="ECO:0000256" key="4">
    <source>
        <dbReference type="ARBA" id="ARBA00023125"/>
    </source>
</evidence>
<dbReference type="Pfam" id="PF08281">
    <property type="entry name" value="Sigma70_r4_2"/>
    <property type="match status" value="1"/>
</dbReference>
<gene>
    <name evidence="8" type="ORF">SAMN02745824_1839</name>
</gene>
<keyword evidence="3" id="KW-0731">Sigma factor</keyword>
<dbReference type="InterPro" id="IPR013325">
    <property type="entry name" value="RNA_pol_sigma_r2"/>
</dbReference>
<evidence type="ECO:0000256" key="5">
    <source>
        <dbReference type="ARBA" id="ARBA00023163"/>
    </source>
</evidence>
<keyword evidence="9" id="KW-1185">Reference proteome</keyword>
<dbReference type="Gene3D" id="1.10.1740.10">
    <property type="match status" value="1"/>
</dbReference>
<sequence>MVYSVGGGTIGFEKQMVMPDKPVVEQGDDALMLRVADKDAEAFRTLVDRHARIPFAIGCRMVKDPAEAEDIAQEAMLRLWNNAEKWTSGGAGVEAWLRRVAVNLCLDRLRKRKRMSDEDVPEQVDDAPTADAVVDNSRQALAVKHCIGKLGDRQRAAVVLTYYEEQSNLDAAGTMDMKLKGFESLLFRARAALKHCLENSPYVLNNQEGDAA</sequence>
<evidence type="ECO:0000259" key="6">
    <source>
        <dbReference type="Pfam" id="PF04542"/>
    </source>
</evidence>
<dbReference type="Proteomes" id="UP000185192">
    <property type="component" value="Unassembled WGS sequence"/>
</dbReference>
<dbReference type="GO" id="GO:0003677">
    <property type="term" value="F:DNA binding"/>
    <property type="evidence" value="ECO:0007669"/>
    <property type="project" value="UniProtKB-KW"/>
</dbReference>
<organism evidence="8 9">
    <name type="scientific">Parasphingorhabdus marina DSM 22363</name>
    <dbReference type="NCBI Taxonomy" id="1123272"/>
    <lineage>
        <taxon>Bacteria</taxon>
        <taxon>Pseudomonadati</taxon>
        <taxon>Pseudomonadota</taxon>
        <taxon>Alphaproteobacteria</taxon>
        <taxon>Sphingomonadales</taxon>
        <taxon>Sphingomonadaceae</taxon>
        <taxon>Parasphingorhabdus</taxon>
    </lineage>
</organism>
<dbReference type="InterPro" id="IPR007627">
    <property type="entry name" value="RNA_pol_sigma70_r2"/>
</dbReference>
<comment type="similarity">
    <text evidence="1">Belongs to the sigma-70 factor family. ECF subfamily.</text>
</comment>
<name>A0A1N6DDS5_9SPHN</name>
<reference evidence="9" key="1">
    <citation type="submission" date="2016-11" db="EMBL/GenBank/DDBJ databases">
        <authorList>
            <person name="Varghese N."/>
            <person name="Submissions S."/>
        </authorList>
    </citation>
    <scope>NUCLEOTIDE SEQUENCE [LARGE SCALE GENOMIC DNA]</scope>
    <source>
        <strain evidence="9">DSM 22363</strain>
    </source>
</reference>
<dbReference type="GO" id="GO:0006352">
    <property type="term" value="P:DNA-templated transcription initiation"/>
    <property type="evidence" value="ECO:0007669"/>
    <property type="project" value="InterPro"/>
</dbReference>
<evidence type="ECO:0000256" key="2">
    <source>
        <dbReference type="ARBA" id="ARBA00023015"/>
    </source>
</evidence>
<feature type="domain" description="RNA polymerase sigma factor 70 region 4 type 2" evidence="7">
    <location>
        <begin position="142"/>
        <end position="193"/>
    </location>
</feature>
<dbReference type="InterPro" id="IPR014284">
    <property type="entry name" value="RNA_pol_sigma-70_dom"/>
</dbReference>
<evidence type="ECO:0000256" key="1">
    <source>
        <dbReference type="ARBA" id="ARBA00010641"/>
    </source>
</evidence>
<dbReference type="AlphaFoldDB" id="A0A1N6DDS5"/>
<evidence type="ECO:0000256" key="3">
    <source>
        <dbReference type="ARBA" id="ARBA00023082"/>
    </source>
</evidence>
<dbReference type="PANTHER" id="PTHR43133:SF8">
    <property type="entry name" value="RNA POLYMERASE SIGMA FACTOR HI_1459-RELATED"/>
    <property type="match status" value="1"/>
</dbReference>
<protein>
    <submittedName>
        <fullName evidence="8">RNA polymerase sigma-70 factor, ECF subfamily</fullName>
    </submittedName>
</protein>
<dbReference type="InterPro" id="IPR013324">
    <property type="entry name" value="RNA_pol_sigma_r3/r4-like"/>
</dbReference>
<dbReference type="SUPFAM" id="SSF88659">
    <property type="entry name" value="Sigma3 and sigma4 domains of RNA polymerase sigma factors"/>
    <property type="match status" value="1"/>
</dbReference>
<dbReference type="STRING" id="1123272.SAMN02745824_1839"/>
<dbReference type="GO" id="GO:0016987">
    <property type="term" value="F:sigma factor activity"/>
    <property type="evidence" value="ECO:0007669"/>
    <property type="project" value="UniProtKB-KW"/>
</dbReference>
<dbReference type="PANTHER" id="PTHR43133">
    <property type="entry name" value="RNA POLYMERASE ECF-TYPE SIGMA FACTO"/>
    <property type="match status" value="1"/>
</dbReference>
<feature type="domain" description="RNA polymerase sigma-70 region 2" evidence="6">
    <location>
        <begin position="46"/>
        <end position="114"/>
    </location>
</feature>
<dbReference type="InterPro" id="IPR036388">
    <property type="entry name" value="WH-like_DNA-bd_sf"/>
</dbReference>
<dbReference type="EMBL" id="FSQW01000001">
    <property type="protein sequence ID" value="SIN68876.1"/>
    <property type="molecule type" value="Genomic_DNA"/>
</dbReference>
<dbReference type="InterPro" id="IPR013249">
    <property type="entry name" value="RNA_pol_sigma70_r4_t2"/>
</dbReference>